<name>A0A7Y5AQ06_9GAMM</name>
<evidence type="ECO:0000313" key="3">
    <source>
        <dbReference type="EMBL" id="NRQ42382.1"/>
    </source>
</evidence>
<keyword evidence="1" id="KW-0472">Membrane</keyword>
<keyword evidence="4" id="KW-1185">Reference proteome</keyword>
<dbReference type="InterPro" id="IPR012337">
    <property type="entry name" value="RNaseH-like_sf"/>
</dbReference>
<gene>
    <name evidence="3" type="ORF">HRH59_07330</name>
</gene>
<feature type="domain" description="Transposase IS4-like" evidence="2">
    <location>
        <begin position="17"/>
        <end position="100"/>
    </location>
</feature>
<dbReference type="Pfam" id="PF01609">
    <property type="entry name" value="DDE_Tnp_1"/>
    <property type="match status" value="1"/>
</dbReference>
<dbReference type="SUPFAM" id="SSF53098">
    <property type="entry name" value="Ribonuclease H-like"/>
    <property type="match status" value="1"/>
</dbReference>
<dbReference type="InterPro" id="IPR002559">
    <property type="entry name" value="Transposase_11"/>
</dbReference>
<dbReference type="Gene3D" id="3.90.350.10">
    <property type="entry name" value="Transposase Inhibitor Protein From Tn5, Chain A, domain 1"/>
    <property type="match status" value="1"/>
</dbReference>
<evidence type="ECO:0000313" key="4">
    <source>
        <dbReference type="Proteomes" id="UP000523161"/>
    </source>
</evidence>
<dbReference type="EMBL" id="JABSOD010000006">
    <property type="protein sequence ID" value="NRQ42382.1"/>
    <property type="molecule type" value="Genomic_DNA"/>
</dbReference>
<dbReference type="PANTHER" id="PTHR35404:SF8">
    <property type="entry name" value="TRANSPOSASE OF TN10"/>
    <property type="match status" value="1"/>
</dbReference>
<dbReference type="GO" id="GO:0006313">
    <property type="term" value="P:DNA transposition"/>
    <property type="evidence" value="ECO:0007669"/>
    <property type="project" value="InterPro"/>
</dbReference>
<feature type="transmembrane region" description="Helical" evidence="1">
    <location>
        <begin position="94"/>
        <end position="115"/>
    </location>
</feature>
<dbReference type="Proteomes" id="UP000523161">
    <property type="component" value="Unassembled WGS sequence"/>
</dbReference>
<sequence>MANWVLMKTPAKGRKLLNRFGQSRLDKPSRDAAAASREPWLLATSLPTDSAAQAQAVANCYASRMQIEEGFRDQKSTRFGLGMSLHESRCHQRLAVLVLIGTLALFAMSFIGVAAEQAGLTKRFQANTIKHRRVLSYCYIAGRLIHQSELRITLKHWLSGILYFRQRTAEYGLCWS</sequence>
<dbReference type="GO" id="GO:0003677">
    <property type="term" value="F:DNA binding"/>
    <property type="evidence" value="ECO:0007669"/>
    <property type="project" value="InterPro"/>
</dbReference>
<evidence type="ECO:0000256" key="1">
    <source>
        <dbReference type="SAM" id="Phobius"/>
    </source>
</evidence>
<dbReference type="AlphaFoldDB" id="A0A7Y5AQ06"/>
<accession>A0A7Y5AQ06</accession>
<dbReference type="GO" id="GO:0004803">
    <property type="term" value="F:transposase activity"/>
    <property type="evidence" value="ECO:0007669"/>
    <property type="project" value="InterPro"/>
</dbReference>
<proteinExistence type="predicted"/>
<comment type="caution">
    <text evidence="3">The sequence shown here is derived from an EMBL/GenBank/DDBJ whole genome shotgun (WGS) entry which is preliminary data.</text>
</comment>
<evidence type="ECO:0000259" key="2">
    <source>
        <dbReference type="Pfam" id="PF01609"/>
    </source>
</evidence>
<reference evidence="3 4" key="1">
    <citation type="submission" date="2020-06" db="EMBL/GenBank/DDBJ databases">
        <title>Rheinheimera sp. nov., a marine bacterium isolated from coastal.</title>
        <authorList>
            <person name="Yu Q."/>
            <person name="Qi Y."/>
            <person name="Pu J."/>
        </authorList>
    </citation>
    <scope>NUCLEOTIDE SEQUENCE [LARGE SCALE GENOMIC DNA]</scope>
    <source>
        <strain evidence="3 4">YQF-2</strain>
    </source>
</reference>
<dbReference type="PANTHER" id="PTHR35404">
    <property type="entry name" value="TRANSPOSASE OF TN10"/>
    <property type="match status" value="1"/>
</dbReference>
<keyword evidence="1" id="KW-1133">Transmembrane helix</keyword>
<keyword evidence="1" id="KW-0812">Transmembrane</keyword>
<dbReference type="RefSeq" id="WP_173500632.1">
    <property type="nucleotide sequence ID" value="NZ_JABSOD010000006.1"/>
</dbReference>
<protein>
    <submittedName>
        <fullName evidence="3">Transposase</fullName>
    </submittedName>
</protein>
<organism evidence="3 4">
    <name type="scientific">Rheinheimera lutimaris</name>
    <dbReference type="NCBI Taxonomy" id="2740584"/>
    <lineage>
        <taxon>Bacteria</taxon>
        <taxon>Pseudomonadati</taxon>
        <taxon>Pseudomonadota</taxon>
        <taxon>Gammaproteobacteria</taxon>
        <taxon>Chromatiales</taxon>
        <taxon>Chromatiaceae</taxon>
        <taxon>Rheinheimera</taxon>
    </lineage>
</organism>